<dbReference type="PROSITE" id="PS50109">
    <property type="entry name" value="HIS_KIN"/>
    <property type="match status" value="1"/>
</dbReference>
<sequence length="432" mass="49321">MSTYLSEVKGHEKSKNFRDFFLSAEWQQFRQAYNNMRFNNIGSRFNADTKGDSTFVEISLRFLNGSTAHYHHGPTVRFDNGVPLIQLKAEDHNDQLRMDSTTREKLSMLGFSLATFRVIYSYDNNKSADHPLNEVRSADFSSQQYGYNMKFLNMYQLVVPSVTGLIYYRMRYYLISSFFMLALTIAAFFFILRLMRNHRLYAKARLSFTGNMTHELKTPVATVAIALESIIENHMENDPAALRSYLQISRSELKRLNLIIDKVLNLDELDSNQTRSRSELFDVQQGLTEVIGSMLIQIDNMHATVNWKPMETPCFVSGDPVHLTNVFYNLIENALKYGGQGVKLDIACTRNANEIKISFKDSGPGIAGIYRQRVFERFFRIPAGDNEVHNVKGTGLGLNYVKQIIEKHGGHISLESEPGTGSNFIIYLKAVS</sequence>
<keyword evidence="4" id="KW-0808">Transferase</keyword>
<name>A0A3S3VFU2_9SPHI</name>
<keyword evidence="6" id="KW-0902">Two-component regulatory system</keyword>
<evidence type="ECO:0000256" key="5">
    <source>
        <dbReference type="ARBA" id="ARBA00022777"/>
    </source>
</evidence>
<evidence type="ECO:0000259" key="8">
    <source>
        <dbReference type="PROSITE" id="PS50109"/>
    </source>
</evidence>
<dbReference type="InterPro" id="IPR003594">
    <property type="entry name" value="HATPase_dom"/>
</dbReference>
<keyword evidence="3" id="KW-0597">Phosphoprotein</keyword>
<dbReference type="GO" id="GO:0004721">
    <property type="term" value="F:phosphoprotein phosphatase activity"/>
    <property type="evidence" value="ECO:0007669"/>
    <property type="project" value="TreeGrafter"/>
</dbReference>
<dbReference type="PANTHER" id="PTHR45453:SF1">
    <property type="entry name" value="PHOSPHATE REGULON SENSOR PROTEIN PHOR"/>
    <property type="match status" value="1"/>
</dbReference>
<dbReference type="EC" id="2.7.13.3" evidence="2"/>
<dbReference type="InterPro" id="IPR036890">
    <property type="entry name" value="HATPase_C_sf"/>
</dbReference>
<dbReference type="SUPFAM" id="SSF47384">
    <property type="entry name" value="Homodimeric domain of signal transducing histidine kinase"/>
    <property type="match status" value="1"/>
</dbReference>
<dbReference type="InterPro" id="IPR036097">
    <property type="entry name" value="HisK_dim/P_sf"/>
</dbReference>
<dbReference type="PANTHER" id="PTHR45453">
    <property type="entry name" value="PHOSPHATE REGULON SENSOR PROTEIN PHOR"/>
    <property type="match status" value="1"/>
</dbReference>
<dbReference type="OrthoDB" id="921707at2"/>
<keyword evidence="10" id="KW-1185">Reference proteome</keyword>
<dbReference type="CDD" id="cd00082">
    <property type="entry name" value="HisKA"/>
    <property type="match status" value="1"/>
</dbReference>
<gene>
    <name evidence="9" type="ORF">EPL05_21925</name>
</gene>
<dbReference type="InterPro" id="IPR003661">
    <property type="entry name" value="HisK_dim/P_dom"/>
</dbReference>
<dbReference type="GO" id="GO:0016036">
    <property type="term" value="P:cellular response to phosphate starvation"/>
    <property type="evidence" value="ECO:0007669"/>
    <property type="project" value="TreeGrafter"/>
</dbReference>
<dbReference type="GO" id="GO:0000155">
    <property type="term" value="F:phosphorelay sensor kinase activity"/>
    <property type="evidence" value="ECO:0007669"/>
    <property type="project" value="InterPro"/>
</dbReference>
<evidence type="ECO:0000256" key="2">
    <source>
        <dbReference type="ARBA" id="ARBA00012438"/>
    </source>
</evidence>
<feature type="domain" description="Histidine kinase" evidence="8">
    <location>
        <begin position="211"/>
        <end position="432"/>
    </location>
</feature>
<dbReference type="GO" id="GO:0005886">
    <property type="term" value="C:plasma membrane"/>
    <property type="evidence" value="ECO:0007669"/>
    <property type="project" value="TreeGrafter"/>
</dbReference>
<reference evidence="9 10" key="1">
    <citation type="submission" date="2019-01" db="EMBL/GenBank/DDBJ databases">
        <title>Mucilaginibacter antarcticum sp. nov., isolated from antarctic soil.</title>
        <authorList>
            <person name="Yan Y.-Q."/>
            <person name="Du Z.-J."/>
        </authorList>
    </citation>
    <scope>NUCLEOTIDE SEQUENCE [LARGE SCALE GENOMIC DNA]</scope>
    <source>
        <strain evidence="9 10">F01003</strain>
    </source>
</reference>
<keyword evidence="7" id="KW-0472">Membrane</keyword>
<keyword evidence="7" id="KW-0812">Transmembrane</keyword>
<dbReference type="PRINTS" id="PR00344">
    <property type="entry name" value="BCTRLSENSOR"/>
</dbReference>
<dbReference type="Pfam" id="PF02518">
    <property type="entry name" value="HATPase_c"/>
    <property type="match status" value="1"/>
</dbReference>
<dbReference type="AlphaFoldDB" id="A0A3S3VFU2"/>
<dbReference type="SMART" id="SM00388">
    <property type="entry name" value="HisKA"/>
    <property type="match status" value="1"/>
</dbReference>
<dbReference type="Proteomes" id="UP000286701">
    <property type="component" value="Unassembled WGS sequence"/>
</dbReference>
<evidence type="ECO:0000256" key="4">
    <source>
        <dbReference type="ARBA" id="ARBA00022679"/>
    </source>
</evidence>
<keyword evidence="5 9" id="KW-0418">Kinase</keyword>
<dbReference type="SMART" id="SM00387">
    <property type="entry name" value="HATPase_c"/>
    <property type="match status" value="1"/>
</dbReference>
<evidence type="ECO:0000256" key="6">
    <source>
        <dbReference type="ARBA" id="ARBA00023012"/>
    </source>
</evidence>
<dbReference type="EMBL" id="SBIW01000026">
    <property type="protein sequence ID" value="RWY47357.1"/>
    <property type="molecule type" value="Genomic_DNA"/>
</dbReference>
<dbReference type="SUPFAM" id="SSF55874">
    <property type="entry name" value="ATPase domain of HSP90 chaperone/DNA topoisomerase II/histidine kinase"/>
    <property type="match status" value="1"/>
</dbReference>
<evidence type="ECO:0000313" key="10">
    <source>
        <dbReference type="Proteomes" id="UP000286701"/>
    </source>
</evidence>
<evidence type="ECO:0000256" key="7">
    <source>
        <dbReference type="SAM" id="Phobius"/>
    </source>
</evidence>
<keyword evidence="7" id="KW-1133">Transmembrane helix</keyword>
<proteinExistence type="predicted"/>
<accession>A0A3S3VFU2</accession>
<comment type="catalytic activity">
    <reaction evidence="1">
        <text>ATP + protein L-histidine = ADP + protein N-phospho-L-histidine.</text>
        <dbReference type="EC" id="2.7.13.3"/>
    </reaction>
</comment>
<evidence type="ECO:0000256" key="1">
    <source>
        <dbReference type="ARBA" id="ARBA00000085"/>
    </source>
</evidence>
<dbReference type="Gene3D" id="3.30.565.10">
    <property type="entry name" value="Histidine kinase-like ATPase, C-terminal domain"/>
    <property type="match status" value="1"/>
</dbReference>
<organism evidence="9 10">
    <name type="scientific">Mucilaginibacter gilvus</name>
    <dbReference type="NCBI Taxonomy" id="2305909"/>
    <lineage>
        <taxon>Bacteria</taxon>
        <taxon>Pseudomonadati</taxon>
        <taxon>Bacteroidota</taxon>
        <taxon>Sphingobacteriia</taxon>
        <taxon>Sphingobacteriales</taxon>
        <taxon>Sphingobacteriaceae</taxon>
        <taxon>Mucilaginibacter</taxon>
    </lineage>
</organism>
<comment type="caution">
    <text evidence="9">The sequence shown here is derived from an EMBL/GenBank/DDBJ whole genome shotgun (WGS) entry which is preliminary data.</text>
</comment>
<feature type="transmembrane region" description="Helical" evidence="7">
    <location>
        <begin position="174"/>
        <end position="195"/>
    </location>
</feature>
<evidence type="ECO:0000313" key="9">
    <source>
        <dbReference type="EMBL" id="RWY47357.1"/>
    </source>
</evidence>
<dbReference type="InterPro" id="IPR004358">
    <property type="entry name" value="Sig_transdc_His_kin-like_C"/>
</dbReference>
<evidence type="ECO:0000256" key="3">
    <source>
        <dbReference type="ARBA" id="ARBA00022553"/>
    </source>
</evidence>
<dbReference type="CDD" id="cd00075">
    <property type="entry name" value="HATPase"/>
    <property type="match status" value="1"/>
</dbReference>
<dbReference type="Pfam" id="PF00512">
    <property type="entry name" value="HisKA"/>
    <property type="match status" value="1"/>
</dbReference>
<dbReference type="InterPro" id="IPR005467">
    <property type="entry name" value="His_kinase_dom"/>
</dbReference>
<protein>
    <recommendedName>
        <fullName evidence="2">histidine kinase</fullName>
        <ecNumber evidence="2">2.7.13.3</ecNumber>
    </recommendedName>
</protein>
<dbReference type="Gene3D" id="1.10.287.130">
    <property type="match status" value="1"/>
</dbReference>
<dbReference type="InterPro" id="IPR050351">
    <property type="entry name" value="BphY/WalK/GraS-like"/>
</dbReference>